<organism evidence="9 10">
    <name type="scientific">Mycobacterium gordonae</name>
    <dbReference type="NCBI Taxonomy" id="1778"/>
    <lineage>
        <taxon>Bacteria</taxon>
        <taxon>Bacillati</taxon>
        <taxon>Actinomycetota</taxon>
        <taxon>Actinomycetes</taxon>
        <taxon>Mycobacteriales</taxon>
        <taxon>Mycobacteriaceae</taxon>
        <taxon>Mycobacterium</taxon>
    </lineage>
</organism>
<keyword evidence="4 7" id="KW-0812">Transmembrane</keyword>
<dbReference type="InterPro" id="IPR050545">
    <property type="entry name" value="Mycobact_MmpL"/>
</dbReference>
<dbReference type="FunFam" id="1.20.1640.10:FF:000020">
    <property type="entry name" value="Transmembrane transport protein MmpL10"/>
    <property type="match status" value="1"/>
</dbReference>
<evidence type="ECO:0000256" key="4">
    <source>
        <dbReference type="ARBA" id="ARBA00022692"/>
    </source>
</evidence>
<sequence length="1049" mass="111743">MLTDEQGLSRSDESVYRNLVANLRQDTQDRILVQDFLSAPGLREVFESKDKKAWNLPVNFPGEGPAMETQQAYRRVADIVRKSVAGTTLTASLSGPVATIADFQRLGEEDSRIIEIGTAISVLAILFVVYRNVVTMLLPIVTIGVSVLFAQGTLSALAEYGLALNMQVIAFISAVMIGAGTDYAVFLISRYHDYVREGIDSDQAVKRALLSIGKVIVASAATVAITFLAMVFTQLRVFSAVGPATAISIAASLLAAVTLLPAILVVTGRRGWINPRRDLTRRFWRRSGSMIARRPGAYLAGSLVVLTALAGTASLIRLSFDDLRFLPAQVGSVAGYEQINRHFPMNAMTPAVLLVQSLRDLRTPAALADLEAMANRISELPDVAMVRGLTRPYGEPVEQMTASFQSGEVGGKLNQVSTAIGDRAAELDTLAGSSHKMAGALAHVREQVAGAMSGADKLLTALEAMQAALSANNTVQQIGNAAQVLDRMTALTGNLAAATAGVQQIARWADPLVTALSSSPACGADPGCVRSRGELATIVDADHDGTLGSIAALAASFQENQDPKTVSLTLSKLQQQLNQAVTLLKAVDGLRARMGQMTQGAAALADGSAAVAAGVQQLVDRTKQLGTGLKDASTFLLDIKHDAQRRSMTGFYIPPQFMARDDYQTGAKFFLSSDGHSARYFVHSALNPFSAQAMDQIAAVVTAAHSTQPNSELSDASVALTGITAGLKDTHDYYVSDMNFIFIATVIIVFLILVALLRAIVAPLYLIASVLISYLSALGLSVIVFQLVMGQELHWSLPGLSFVCLVAVGADYNMLLISRIREEATHSVRVGVIRTVGATGGVITSAGMIFAVSMLGLTAASIGTMIQAGFTIGIGILLDTFLVRTATVPALVAIIGRASWWPHFAERQHNQSARVPMRIQSRFSRTFGMYFRGGDGPKGARCLTASPTPAAGSPKSDRAFLDNLSFECRSGIHALPLFGFIDRPSSARRWPGSARLAKANTGMREESDRDFLQHALPLFDLTALMSTNRSAGGIQQSMAAQVSAHNTTR</sequence>
<dbReference type="InterPro" id="IPR004707">
    <property type="entry name" value="MmpL_fam"/>
</dbReference>
<evidence type="ECO:0000256" key="7">
    <source>
        <dbReference type="SAM" id="Phobius"/>
    </source>
</evidence>
<feature type="transmembrane region" description="Helical" evidence="7">
    <location>
        <begin position="764"/>
        <end position="789"/>
    </location>
</feature>
<dbReference type="InterPro" id="IPR000731">
    <property type="entry name" value="SSD"/>
</dbReference>
<feature type="transmembrane region" description="Helical" evidence="7">
    <location>
        <begin position="836"/>
        <end position="862"/>
    </location>
</feature>
<name>A0A0Q2LYS8_MYCGO</name>
<feature type="transmembrane region" description="Helical" evidence="7">
    <location>
        <begin position="738"/>
        <end position="757"/>
    </location>
</feature>
<feature type="domain" description="SSD" evidence="8">
    <location>
        <begin position="140"/>
        <end position="266"/>
    </location>
</feature>
<proteinExistence type="inferred from homology"/>
<comment type="subcellular location">
    <subcellularLocation>
        <location evidence="1">Cell membrane</location>
        <topology evidence="1">Multi-pass membrane protein</topology>
    </subcellularLocation>
</comment>
<evidence type="ECO:0000256" key="2">
    <source>
        <dbReference type="ARBA" id="ARBA00010157"/>
    </source>
</evidence>
<dbReference type="Proteomes" id="UP000051677">
    <property type="component" value="Unassembled WGS sequence"/>
</dbReference>
<dbReference type="EMBL" id="LKTM01000008">
    <property type="protein sequence ID" value="KQH80810.1"/>
    <property type="molecule type" value="Genomic_DNA"/>
</dbReference>
<dbReference type="Pfam" id="PF03176">
    <property type="entry name" value="MMPL"/>
    <property type="match status" value="2"/>
</dbReference>
<feature type="transmembrane region" description="Helical" evidence="7">
    <location>
        <begin position="137"/>
        <end position="158"/>
    </location>
</feature>
<reference evidence="9 10" key="1">
    <citation type="submission" date="2015-10" db="EMBL/GenBank/DDBJ databases">
        <title>Mycobacterium gordonae draft genome assembly.</title>
        <authorList>
            <person name="Ustinova V."/>
            <person name="Smirnova T."/>
            <person name="Blagodatskikh K."/>
            <person name="Varlamov D."/>
            <person name="Larionova E."/>
            <person name="Chernousova L."/>
        </authorList>
    </citation>
    <scope>NUCLEOTIDE SEQUENCE [LARGE SCALE GENOMIC DNA]</scope>
    <source>
        <strain evidence="9 10">CTRI 14-8773</strain>
    </source>
</reference>
<evidence type="ECO:0000256" key="1">
    <source>
        <dbReference type="ARBA" id="ARBA00004651"/>
    </source>
</evidence>
<keyword evidence="5 7" id="KW-1133">Transmembrane helix</keyword>
<evidence type="ECO:0000256" key="5">
    <source>
        <dbReference type="ARBA" id="ARBA00022989"/>
    </source>
</evidence>
<dbReference type="SUPFAM" id="SSF82866">
    <property type="entry name" value="Multidrug efflux transporter AcrB transmembrane domain"/>
    <property type="match status" value="2"/>
</dbReference>
<protein>
    <recommendedName>
        <fullName evidence="8">SSD domain-containing protein</fullName>
    </recommendedName>
</protein>
<evidence type="ECO:0000259" key="8">
    <source>
        <dbReference type="PROSITE" id="PS50156"/>
    </source>
</evidence>
<feature type="transmembrane region" description="Helical" evidence="7">
    <location>
        <begin position="795"/>
        <end position="815"/>
    </location>
</feature>
<keyword evidence="6 7" id="KW-0472">Membrane</keyword>
<comment type="caution">
    <text evidence="9">The sequence shown here is derived from an EMBL/GenBank/DDBJ whole genome shotgun (WGS) entry which is preliminary data.</text>
</comment>
<accession>A0A0Q2LYS8</accession>
<comment type="similarity">
    <text evidence="2">Belongs to the resistance-nodulation-cell division (RND) (TC 2.A.6) family. MmpL subfamily.</text>
</comment>
<feature type="transmembrane region" description="Helical" evidence="7">
    <location>
        <begin position="113"/>
        <end position="130"/>
    </location>
</feature>
<evidence type="ECO:0000256" key="3">
    <source>
        <dbReference type="ARBA" id="ARBA00022475"/>
    </source>
</evidence>
<dbReference type="PROSITE" id="PS50156">
    <property type="entry name" value="SSD"/>
    <property type="match status" value="1"/>
</dbReference>
<dbReference type="GO" id="GO:0005886">
    <property type="term" value="C:plasma membrane"/>
    <property type="evidence" value="ECO:0007669"/>
    <property type="project" value="UniProtKB-SubCell"/>
</dbReference>
<evidence type="ECO:0000256" key="6">
    <source>
        <dbReference type="ARBA" id="ARBA00023136"/>
    </source>
</evidence>
<feature type="transmembrane region" description="Helical" evidence="7">
    <location>
        <begin position="296"/>
        <end position="316"/>
    </location>
</feature>
<dbReference type="AlphaFoldDB" id="A0A0Q2LYS8"/>
<gene>
    <name evidence="9" type="ORF">AO501_20270</name>
</gene>
<evidence type="ECO:0000313" key="10">
    <source>
        <dbReference type="Proteomes" id="UP000051677"/>
    </source>
</evidence>
<dbReference type="Gene3D" id="1.20.1640.10">
    <property type="entry name" value="Multidrug efflux transporter AcrB transmembrane domain"/>
    <property type="match status" value="2"/>
</dbReference>
<keyword evidence="3" id="KW-1003">Cell membrane</keyword>
<dbReference type="InterPro" id="IPR004869">
    <property type="entry name" value="MMPL_dom"/>
</dbReference>
<feature type="transmembrane region" description="Helical" evidence="7">
    <location>
        <begin position="164"/>
        <end position="188"/>
    </location>
</feature>
<dbReference type="PANTHER" id="PTHR33406">
    <property type="entry name" value="MEMBRANE PROTEIN MJ1562-RELATED"/>
    <property type="match status" value="1"/>
</dbReference>
<feature type="transmembrane region" description="Helical" evidence="7">
    <location>
        <begin position="244"/>
        <end position="267"/>
    </location>
</feature>
<dbReference type="NCBIfam" id="TIGR00833">
    <property type="entry name" value="actII"/>
    <property type="match status" value="1"/>
</dbReference>
<evidence type="ECO:0000313" key="9">
    <source>
        <dbReference type="EMBL" id="KQH80810.1"/>
    </source>
</evidence>
<dbReference type="PANTHER" id="PTHR33406:SF6">
    <property type="entry name" value="MEMBRANE PROTEIN YDGH-RELATED"/>
    <property type="match status" value="1"/>
</dbReference>
<feature type="transmembrane region" description="Helical" evidence="7">
    <location>
        <begin position="209"/>
        <end position="232"/>
    </location>
</feature>